<dbReference type="Gene3D" id="3.10.450.50">
    <property type="match status" value="1"/>
</dbReference>
<evidence type="ECO:0000259" key="1">
    <source>
        <dbReference type="Pfam" id="PF12680"/>
    </source>
</evidence>
<evidence type="ECO:0000313" key="2">
    <source>
        <dbReference type="EMBL" id="MBK1784926.1"/>
    </source>
</evidence>
<dbReference type="Pfam" id="PF12680">
    <property type="entry name" value="SnoaL_2"/>
    <property type="match status" value="1"/>
</dbReference>
<accession>A0A934QQL3</accession>
<dbReference type="RefSeq" id="WP_200317682.1">
    <property type="nucleotide sequence ID" value="NZ_JAENJH010000002.1"/>
</dbReference>
<feature type="domain" description="SnoaL-like" evidence="1">
    <location>
        <begin position="10"/>
        <end position="112"/>
    </location>
</feature>
<reference evidence="2" key="1">
    <citation type="submission" date="2020-12" db="EMBL/GenBank/DDBJ databases">
        <title>Prauserella sp. ASG 168, a novel actinomycete isolated from cave rock.</title>
        <authorList>
            <person name="Suriyachadkun C."/>
        </authorList>
    </citation>
    <scope>NUCLEOTIDE SEQUENCE</scope>
    <source>
        <strain evidence="2">ASG 168</strain>
    </source>
</reference>
<dbReference type="EMBL" id="JAENJH010000002">
    <property type="protein sequence ID" value="MBK1784926.1"/>
    <property type="molecule type" value="Genomic_DNA"/>
</dbReference>
<dbReference type="InterPro" id="IPR037401">
    <property type="entry name" value="SnoaL-like"/>
</dbReference>
<protein>
    <submittedName>
        <fullName evidence="2">Nuclear transport factor 2 family protein</fullName>
    </submittedName>
</protein>
<dbReference type="AlphaFoldDB" id="A0A934QQL3"/>
<evidence type="ECO:0000313" key="3">
    <source>
        <dbReference type="Proteomes" id="UP000635245"/>
    </source>
</evidence>
<dbReference type="SUPFAM" id="SSF54427">
    <property type="entry name" value="NTF2-like"/>
    <property type="match status" value="1"/>
</dbReference>
<comment type="caution">
    <text evidence="2">The sequence shown here is derived from an EMBL/GenBank/DDBJ whole genome shotgun (WGS) entry which is preliminary data.</text>
</comment>
<dbReference type="InterPro" id="IPR032710">
    <property type="entry name" value="NTF2-like_dom_sf"/>
</dbReference>
<keyword evidence="3" id="KW-1185">Reference proteome</keyword>
<name>A0A934QQL3_9PSEU</name>
<gene>
    <name evidence="2" type="ORF">JHE00_11370</name>
</gene>
<proteinExistence type="predicted"/>
<sequence length="118" mass="13006">MPESIRARAVRTFAAAFATCDVDTIVGFVDENLVWEFNGEKVGEGRAAFEERMRADLAQGSAEVSIEQLIEDPDSDTLVALNRGRLVPNEGEPMPFVSAEAYTFTGDKISRMQTYQPS</sequence>
<dbReference type="Proteomes" id="UP000635245">
    <property type="component" value="Unassembled WGS sequence"/>
</dbReference>
<organism evidence="2 3">
    <name type="scientific">Prauserella cavernicola</name>
    <dbReference type="NCBI Taxonomy" id="2800127"/>
    <lineage>
        <taxon>Bacteria</taxon>
        <taxon>Bacillati</taxon>
        <taxon>Actinomycetota</taxon>
        <taxon>Actinomycetes</taxon>
        <taxon>Pseudonocardiales</taxon>
        <taxon>Pseudonocardiaceae</taxon>
        <taxon>Prauserella</taxon>
    </lineage>
</organism>